<dbReference type="InterPro" id="IPR018499">
    <property type="entry name" value="Tetraspanin/Peripherin"/>
</dbReference>
<sequence length="269" mass="29665">MVEIWWPHLLDESTKNADSSGTCAQKRRGRSWVLPLSLRSSELVSGDCEHASRPALTAPVPLTPHISAYLSCTVRAIMGVEGCTKCVKYLLFFFNFIFWLAGGVILGVALWLRQDPKTSTLLGIEYQGTQAPTRSTSFFACLIILFACEVAAGIWGYMNKETVSKEMITFYDSFYSQATKIELPGTEDRDRKAGLATVLKLFHETLQCCGKGGAEQVFTIISQAAGVSDICPNSFTAVNCHDRINELFSDKIYLIGISALIIAVIMILR</sequence>
<evidence type="ECO:0000256" key="3">
    <source>
        <dbReference type="ARBA" id="ARBA00022692"/>
    </source>
</evidence>
<dbReference type="Pfam" id="PF00335">
    <property type="entry name" value="Tetraspanin"/>
    <property type="match status" value="1"/>
</dbReference>
<keyword evidence="2" id="KW-1003">Cell membrane</keyword>
<keyword evidence="3 7" id="KW-0812">Transmembrane</keyword>
<evidence type="ECO:0000256" key="7">
    <source>
        <dbReference type="SAM" id="Phobius"/>
    </source>
</evidence>
<dbReference type="Gene3D" id="1.10.1450.10">
    <property type="entry name" value="Tetraspanin"/>
    <property type="match status" value="1"/>
</dbReference>
<dbReference type="Proteomes" id="UP001460270">
    <property type="component" value="Unassembled WGS sequence"/>
</dbReference>
<dbReference type="SUPFAM" id="SSF48652">
    <property type="entry name" value="Tetraspanin"/>
    <property type="match status" value="1"/>
</dbReference>
<dbReference type="AlphaFoldDB" id="A0AAW0P0Z5"/>
<dbReference type="EMBL" id="JBBPFD010000009">
    <property type="protein sequence ID" value="KAK7912998.1"/>
    <property type="molecule type" value="Genomic_DNA"/>
</dbReference>
<evidence type="ECO:0000313" key="8">
    <source>
        <dbReference type="EMBL" id="KAK7912998.1"/>
    </source>
</evidence>
<comment type="caution">
    <text evidence="8">The sequence shown here is derived from an EMBL/GenBank/DDBJ whole genome shotgun (WGS) entry which is preliminary data.</text>
</comment>
<evidence type="ECO:0000256" key="5">
    <source>
        <dbReference type="ARBA" id="ARBA00023136"/>
    </source>
</evidence>
<protein>
    <recommendedName>
        <fullName evidence="10">Tetraspanin</fullName>
    </recommendedName>
</protein>
<dbReference type="PANTHER" id="PTHR19282">
    <property type="entry name" value="TETRASPANIN"/>
    <property type="match status" value="1"/>
</dbReference>
<feature type="transmembrane region" description="Helical" evidence="7">
    <location>
        <begin position="252"/>
        <end position="268"/>
    </location>
</feature>
<evidence type="ECO:0000313" key="9">
    <source>
        <dbReference type="Proteomes" id="UP001460270"/>
    </source>
</evidence>
<dbReference type="PRINTS" id="PR00259">
    <property type="entry name" value="TMFOUR"/>
</dbReference>
<evidence type="ECO:0008006" key="10">
    <source>
        <dbReference type="Google" id="ProtNLM"/>
    </source>
</evidence>
<name>A0AAW0P0Z5_9GOBI</name>
<dbReference type="PANTHER" id="PTHR19282:SF214">
    <property type="entry name" value="CD81 ANTIGEN"/>
    <property type="match status" value="1"/>
</dbReference>
<gene>
    <name evidence="8" type="ORF">WMY93_013209</name>
</gene>
<evidence type="ECO:0000256" key="1">
    <source>
        <dbReference type="ARBA" id="ARBA00004651"/>
    </source>
</evidence>
<evidence type="ECO:0000256" key="2">
    <source>
        <dbReference type="ARBA" id="ARBA00022475"/>
    </source>
</evidence>
<proteinExistence type="predicted"/>
<feature type="transmembrane region" description="Helical" evidence="7">
    <location>
        <begin position="137"/>
        <end position="158"/>
    </location>
</feature>
<dbReference type="GO" id="GO:0005886">
    <property type="term" value="C:plasma membrane"/>
    <property type="evidence" value="ECO:0007669"/>
    <property type="project" value="UniProtKB-SubCell"/>
</dbReference>
<keyword evidence="5 7" id="KW-0472">Membrane</keyword>
<feature type="transmembrane region" description="Helical" evidence="7">
    <location>
        <begin position="89"/>
        <end position="112"/>
    </location>
</feature>
<comment type="subcellular location">
    <subcellularLocation>
        <location evidence="1">Cell membrane</location>
        <topology evidence="1">Multi-pass membrane protein</topology>
    </subcellularLocation>
</comment>
<keyword evidence="4 7" id="KW-1133">Transmembrane helix</keyword>
<evidence type="ECO:0000256" key="6">
    <source>
        <dbReference type="ARBA" id="ARBA00023157"/>
    </source>
</evidence>
<keyword evidence="9" id="KW-1185">Reference proteome</keyword>
<reference evidence="9" key="1">
    <citation type="submission" date="2024-04" db="EMBL/GenBank/DDBJ databases">
        <title>Salinicola lusitanus LLJ914,a marine bacterium isolated from the Okinawa Trough.</title>
        <authorList>
            <person name="Li J."/>
        </authorList>
    </citation>
    <scope>NUCLEOTIDE SEQUENCE [LARGE SCALE GENOMIC DNA]</scope>
</reference>
<evidence type="ECO:0000256" key="4">
    <source>
        <dbReference type="ARBA" id="ARBA00022989"/>
    </source>
</evidence>
<dbReference type="InterPro" id="IPR008952">
    <property type="entry name" value="Tetraspanin_EC2_sf"/>
</dbReference>
<keyword evidence="6" id="KW-1015">Disulfide bond</keyword>
<organism evidence="8 9">
    <name type="scientific">Mugilogobius chulae</name>
    <name type="common">yellowstripe goby</name>
    <dbReference type="NCBI Taxonomy" id="88201"/>
    <lineage>
        <taxon>Eukaryota</taxon>
        <taxon>Metazoa</taxon>
        <taxon>Chordata</taxon>
        <taxon>Craniata</taxon>
        <taxon>Vertebrata</taxon>
        <taxon>Euteleostomi</taxon>
        <taxon>Actinopterygii</taxon>
        <taxon>Neopterygii</taxon>
        <taxon>Teleostei</taxon>
        <taxon>Neoteleostei</taxon>
        <taxon>Acanthomorphata</taxon>
        <taxon>Gobiaria</taxon>
        <taxon>Gobiiformes</taxon>
        <taxon>Gobioidei</taxon>
        <taxon>Gobiidae</taxon>
        <taxon>Gobionellinae</taxon>
        <taxon>Mugilogobius</taxon>
    </lineage>
</organism>
<accession>A0AAW0P0Z5</accession>